<organism evidence="3 4">
    <name type="scientific">Pseudorhizobium tarimense</name>
    <dbReference type="NCBI Taxonomy" id="1079109"/>
    <lineage>
        <taxon>Bacteria</taxon>
        <taxon>Pseudomonadati</taxon>
        <taxon>Pseudomonadota</taxon>
        <taxon>Alphaproteobacteria</taxon>
        <taxon>Hyphomicrobiales</taxon>
        <taxon>Rhizobiaceae</taxon>
        <taxon>Rhizobium/Agrobacterium group</taxon>
        <taxon>Pseudorhizobium</taxon>
    </lineage>
</organism>
<proteinExistence type="predicted"/>
<evidence type="ECO:0000259" key="2">
    <source>
        <dbReference type="Pfam" id="PF05368"/>
    </source>
</evidence>
<dbReference type="PANTHER" id="PTHR43162:SF1">
    <property type="entry name" value="PRESTALK A DIFFERENTIATION PROTEIN A"/>
    <property type="match status" value="1"/>
</dbReference>
<dbReference type="Proteomes" id="UP001549031">
    <property type="component" value="Unassembled WGS sequence"/>
</dbReference>
<sequence length="282" mass="30854">MFDGDVEDGRADRETGVSYRALACASLIENALRQAALIRDQGAFYWPTPGDLKEPACATRDVAAVVARLLLDPSWSGVDSIPMLGPEDISFDEMMAIISDVIGKPVQYHLMSMDDLKAMMIKRGASEGMAQAMVNVMTAKNEGMDHLVERSASASSDTGKLITGNGFDEGVILGPVIDQAALEKVEEHVADALEKGLGPLPEVGGFRLAKLSSKPPYLPMSQPRWRSRGKKPSVPSSRCSNSRMRQMSFERPMIRSSAWHLASTRRLWRRSSGSRKLSNTGW</sequence>
<dbReference type="InterPro" id="IPR036291">
    <property type="entry name" value="NAD(P)-bd_dom_sf"/>
</dbReference>
<dbReference type="PANTHER" id="PTHR43162">
    <property type="match status" value="1"/>
</dbReference>
<dbReference type="Gene3D" id="3.40.50.720">
    <property type="entry name" value="NAD(P)-binding Rossmann-like Domain"/>
    <property type="match status" value="1"/>
</dbReference>
<dbReference type="Gene3D" id="3.90.25.10">
    <property type="entry name" value="UDP-galactose 4-epimerase, domain 1"/>
    <property type="match status" value="1"/>
</dbReference>
<dbReference type="InterPro" id="IPR016161">
    <property type="entry name" value="Ald_DH/histidinol_DH"/>
</dbReference>
<name>A0ABV2HDG9_9HYPH</name>
<accession>A0ABV2HDG9</accession>
<dbReference type="EMBL" id="JBEPLJ010000028">
    <property type="protein sequence ID" value="MET3588600.1"/>
    <property type="molecule type" value="Genomic_DNA"/>
</dbReference>
<reference evidence="3 4" key="1">
    <citation type="submission" date="2024-06" db="EMBL/GenBank/DDBJ databases">
        <title>Genomic Encyclopedia of Type Strains, Phase IV (KMG-IV): sequencing the most valuable type-strain genomes for metagenomic binning, comparative biology and taxonomic classification.</title>
        <authorList>
            <person name="Goeker M."/>
        </authorList>
    </citation>
    <scope>NUCLEOTIDE SEQUENCE [LARGE SCALE GENOMIC DNA]</scope>
    <source>
        <strain evidence="3 4">DSM 105042</strain>
    </source>
</reference>
<gene>
    <name evidence="3" type="ORF">ABID21_004736</name>
</gene>
<protein>
    <recommendedName>
        <fullName evidence="2">NmrA-like domain-containing protein</fullName>
    </recommendedName>
</protein>
<evidence type="ECO:0000256" key="1">
    <source>
        <dbReference type="SAM" id="MobiDB-lite"/>
    </source>
</evidence>
<evidence type="ECO:0000313" key="3">
    <source>
        <dbReference type="EMBL" id="MET3588600.1"/>
    </source>
</evidence>
<dbReference type="InterPro" id="IPR051604">
    <property type="entry name" value="Ergot_Alk_Oxidoreductase"/>
</dbReference>
<comment type="caution">
    <text evidence="3">The sequence shown here is derived from an EMBL/GenBank/DDBJ whole genome shotgun (WGS) entry which is preliminary data.</text>
</comment>
<evidence type="ECO:0000313" key="4">
    <source>
        <dbReference type="Proteomes" id="UP001549031"/>
    </source>
</evidence>
<feature type="region of interest" description="Disordered" evidence="1">
    <location>
        <begin position="217"/>
        <end position="243"/>
    </location>
</feature>
<keyword evidence="4" id="KW-1185">Reference proteome</keyword>
<feature type="domain" description="NmrA-like" evidence="2">
    <location>
        <begin position="40"/>
        <end position="152"/>
    </location>
</feature>
<dbReference type="SUPFAM" id="SSF51735">
    <property type="entry name" value="NAD(P)-binding Rossmann-fold domains"/>
    <property type="match status" value="1"/>
</dbReference>
<dbReference type="SUPFAM" id="SSF53720">
    <property type="entry name" value="ALDH-like"/>
    <property type="match status" value="1"/>
</dbReference>
<feature type="compositionally biased region" description="Polar residues" evidence="1">
    <location>
        <begin position="234"/>
        <end position="243"/>
    </location>
</feature>
<dbReference type="Pfam" id="PF05368">
    <property type="entry name" value="NmrA"/>
    <property type="match status" value="1"/>
</dbReference>
<dbReference type="InterPro" id="IPR008030">
    <property type="entry name" value="NmrA-like"/>
</dbReference>